<dbReference type="PANTHER" id="PTHR13511">
    <property type="entry name" value="KXDL MOTIF-CONTAINING PROTEIN 1"/>
    <property type="match status" value="1"/>
</dbReference>
<protein>
    <recommendedName>
        <fullName evidence="2">KxDL motif-containing protein 1</fullName>
    </recommendedName>
</protein>
<keyword evidence="5" id="KW-1185">Reference proteome</keyword>
<sequence>MAQSKDSAPKNDLSSSLTQLVNEDDMAAILKSQKAMLARLEKTNHMILNCNNISEQQLEMMLSRYRRHTQLLKDMKKDLQSVHSRIRRLKRILELKNPDSWTIIEEEANKKSVLNEIKKETPDLINFTDTSINETDTVANT</sequence>
<dbReference type="Proteomes" id="UP000007875">
    <property type="component" value="Unassembled WGS sequence"/>
</dbReference>
<dbReference type="Pfam" id="PF10241">
    <property type="entry name" value="KxDL"/>
    <property type="match status" value="1"/>
</dbReference>
<dbReference type="GO" id="GO:0032418">
    <property type="term" value="P:lysosome localization"/>
    <property type="evidence" value="ECO:0007669"/>
    <property type="project" value="TreeGrafter"/>
</dbReference>
<dbReference type="GeneTree" id="ENSGT00530000064192"/>
<dbReference type="AlphaFoldDB" id="H2ZDC8"/>
<reference evidence="4" key="2">
    <citation type="submission" date="2025-08" db="UniProtKB">
        <authorList>
            <consortium name="Ensembl"/>
        </authorList>
    </citation>
    <scope>IDENTIFICATION</scope>
</reference>
<dbReference type="HOGENOM" id="CLU_1844397_0_0_1"/>
<proteinExistence type="inferred from homology"/>
<comment type="similarity">
    <text evidence="1">Belongs to the KXD1 family.</text>
</comment>
<dbReference type="InParanoid" id="H2ZDC8"/>
<reference evidence="5" key="1">
    <citation type="submission" date="2003-08" db="EMBL/GenBank/DDBJ databases">
        <authorList>
            <person name="Birren B."/>
            <person name="Nusbaum C."/>
            <person name="Abebe A."/>
            <person name="Abouelleil A."/>
            <person name="Adekoya E."/>
            <person name="Ait-zahra M."/>
            <person name="Allen N."/>
            <person name="Allen T."/>
            <person name="An P."/>
            <person name="Anderson M."/>
            <person name="Anderson S."/>
            <person name="Arachchi H."/>
            <person name="Armbruster J."/>
            <person name="Bachantsang P."/>
            <person name="Baldwin J."/>
            <person name="Barry A."/>
            <person name="Bayul T."/>
            <person name="Blitshsteyn B."/>
            <person name="Bloom T."/>
            <person name="Blye J."/>
            <person name="Boguslavskiy L."/>
            <person name="Borowsky M."/>
            <person name="Boukhgalter B."/>
            <person name="Brunache A."/>
            <person name="Butler J."/>
            <person name="Calixte N."/>
            <person name="Calvo S."/>
            <person name="Camarata J."/>
            <person name="Campo K."/>
            <person name="Chang J."/>
            <person name="Cheshatsang Y."/>
            <person name="Citroen M."/>
            <person name="Collymore A."/>
            <person name="Considine T."/>
            <person name="Cook A."/>
            <person name="Cooke P."/>
            <person name="Corum B."/>
            <person name="Cuomo C."/>
            <person name="David R."/>
            <person name="Dawoe T."/>
            <person name="Degray S."/>
            <person name="Dodge S."/>
            <person name="Dooley K."/>
            <person name="Dorje P."/>
            <person name="Dorjee K."/>
            <person name="Dorris L."/>
            <person name="Duffey N."/>
            <person name="Dupes A."/>
            <person name="Elkins T."/>
            <person name="Engels R."/>
            <person name="Erickson J."/>
            <person name="Farina A."/>
            <person name="Faro S."/>
            <person name="Ferreira P."/>
            <person name="Fischer H."/>
            <person name="Fitzgerald M."/>
            <person name="Foley K."/>
            <person name="Gage D."/>
            <person name="Galagan J."/>
            <person name="Gearin G."/>
            <person name="Gnerre S."/>
            <person name="Gnirke A."/>
            <person name="Goyette A."/>
            <person name="Graham J."/>
            <person name="Grandbois E."/>
            <person name="Gyaltsen K."/>
            <person name="Hafez N."/>
            <person name="Hagopian D."/>
            <person name="Hagos B."/>
            <person name="Hall J."/>
            <person name="Hatcher B."/>
            <person name="Heller A."/>
            <person name="Higgins H."/>
            <person name="Honan T."/>
            <person name="Horn A."/>
            <person name="Houde N."/>
            <person name="Hughes L."/>
            <person name="Hulme W."/>
            <person name="Husby E."/>
            <person name="Iliev I."/>
            <person name="Jaffe D."/>
            <person name="Jones C."/>
            <person name="Kamal M."/>
            <person name="Kamat A."/>
            <person name="Kamvysselis M."/>
            <person name="Karlsson E."/>
            <person name="Kells C."/>
            <person name="Kieu A."/>
            <person name="Kisner P."/>
            <person name="Kodira C."/>
            <person name="Kulbokas E."/>
            <person name="Labutti K."/>
            <person name="Lama D."/>
            <person name="Landers T."/>
            <person name="Leger J."/>
            <person name="Levine S."/>
            <person name="Lewis D."/>
            <person name="Lewis T."/>
            <person name="Lindblad-toh K."/>
            <person name="Liu X."/>
            <person name="Lokyitsang T."/>
            <person name="Lokyitsang Y."/>
            <person name="Lucien O."/>
            <person name="Lui A."/>
            <person name="Ma L.J."/>
            <person name="Mabbitt R."/>
            <person name="Macdonald J."/>
            <person name="Maclean C."/>
            <person name="Major J."/>
            <person name="Manning J."/>
            <person name="Marabella R."/>
            <person name="Maru K."/>
            <person name="Matthews C."/>
            <person name="Mauceli E."/>
            <person name="Mccarthy M."/>
            <person name="Mcdonough S."/>
            <person name="Mcghee T."/>
            <person name="Meldrim J."/>
            <person name="Meneus L."/>
            <person name="Mesirov J."/>
            <person name="Mihalev A."/>
            <person name="Mihova T."/>
            <person name="Mikkelsen T."/>
            <person name="Mlenga V."/>
            <person name="Moru K."/>
            <person name="Mozes J."/>
            <person name="Mulrain L."/>
            <person name="Munson G."/>
            <person name="Naylor J."/>
            <person name="Newes C."/>
            <person name="Nguyen C."/>
            <person name="Nguyen N."/>
            <person name="Nguyen T."/>
            <person name="Nicol R."/>
            <person name="Nielsen C."/>
            <person name="Nizzari M."/>
            <person name="Norbu C."/>
            <person name="Norbu N."/>
            <person name="O'donnell P."/>
            <person name="Okoawo O."/>
            <person name="O'leary S."/>
            <person name="Omotosho B."/>
            <person name="O'neill K."/>
            <person name="Osman S."/>
            <person name="Parker S."/>
            <person name="Perrin D."/>
            <person name="Phunkhang P."/>
            <person name="Piqani B."/>
            <person name="Purcell S."/>
            <person name="Rachupka T."/>
            <person name="Ramasamy U."/>
            <person name="Rameau R."/>
            <person name="Ray V."/>
            <person name="Raymond C."/>
            <person name="Retta R."/>
            <person name="Richardson S."/>
            <person name="Rise C."/>
            <person name="Rodriguez J."/>
            <person name="Rogers J."/>
            <person name="Rogov P."/>
            <person name="Rutman M."/>
            <person name="Schupbach R."/>
            <person name="Seaman C."/>
            <person name="Settipalli S."/>
            <person name="Sharpe T."/>
            <person name="Sheridan J."/>
            <person name="Sherpa N."/>
            <person name="Shi J."/>
            <person name="Smirnov S."/>
            <person name="Smith C."/>
            <person name="Sougnez C."/>
            <person name="Spencer B."/>
            <person name="Stalker J."/>
            <person name="Stange-thomann N."/>
            <person name="Stavropoulos S."/>
            <person name="Stetson K."/>
            <person name="Stone C."/>
            <person name="Stone S."/>
            <person name="Stubbs M."/>
            <person name="Talamas J."/>
            <person name="Tchuinga P."/>
            <person name="Tenzing P."/>
            <person name="Tesfaye S."/>
            <person name="Theodore J."/>
            <person name="Thoulutsang Y."/>
            <person name="Topham K."/>
            <person name="Towey S."/>
            <person name="Tsamla T."/>
            <person name="Tsomo N."/>
            <person name="Vallee D."/>
            <person name="Vassiliev H."/>
            <person name="Venkataraman V."/>
            <person name="Vinson J."/>
            <person name="Vo A."/>
            <person name="Wade C."/>
            <person name="Wang S."/>
            <person name="Wangchuk T."/>
            <person name="Wangdi T."/>
            <person name="Whittaker C."/>
            <person name="Wilkinson J."/>
            <person name="Wu Y."/>
            <person name="Wyman D."/>
            <person name="Yadav S."/>
            <person name="Yang S."/>
            <person name="Yang X."/>
            <person name="Yeager S."/>
            <person name="Yee E."/>
            <person name="Young G."/>
            <person name="Zainoun J."/>
            <person name="Zembeck L."/>
            <person name="Zimmer A."/>
            <person name="Zody M."/>
            <person name="Lander E."/>
        </authorList>
    </citation>
    <scope>NUCLEOTIDE SEQUENCE [LARGE SCALE GENOMIC DNA]</scope>
</reference>
<dbReference type="PANTHER" id="PTHR13511:SF0">
    <property type="entry name" value="KXDL MOTIF-CONTAINING PROTEIN 1"/>
    <property type="match status" value="1"/>
</dbReference>
<organism evidence="4 5">
    <name type="scientific">Ciona savignyi</name>
    <name type="common">Pacific transparent sea squirt</name>
    <dbReference type="NCBI Taxonomy" id="51511"/>
    <lineage>
        <taxon>Eukaryota</taxon>
        <taxon>Metazoa</taxon>
        <taxon>Chordata</taxon>
        <taxon>Tunicata</taxon>
        <taxon>Ascidiacea</taxon>
        <taxon>Phlebobranchia</taxon>
        <taxon>Cionidae</taxon>
        <taxon>Ciona</taxon>
    </lineage>
</organism>
<dbReference type="FunCoup" id="H2ZDC8">
    <property type="interactions" value="12"/>
</dbReference>
<accession>H2ZDC8</accession>
<evidence type="ECO:0000256" key="1">
    <source>
        <dbReference type="ARBA" id="ARBA00005913"/>
    </source>
</evidence>
<feature type="domain" description="KxDL" evidence="3">
    <location>
        <begin position="16"/>
        <end position="99"/>
    </location>
</feature>
<name>H2ZDC8_CIOSA</name>
<dbReference type="OMA" id="NDYSEQC"/>
<dbReference type="Ensembl" id="ENSCSAVT00000015772.1">
    <property type="protein sequence ID" value="ENSCSAVP00000015594.1"/>
    <property type="gene ID" value="ENSCSAVG00000009160.1"/>
</dbReference>
<dbReference type="InterPro" id="IPR019371">
    <property type="entry name" value="KxDL_dom"/>
</dbReference>
<evidence type="ECO:0000313" key="5">
    <source>
        <dbReference type="Proteomes" id="UP000007875"/>
    </source>
</evidence>
<evidence type="ECO:0000259" key="3">
    <source>
        <dbReference type="Pfam" id="PF10241"/>
    </source>
</evidence>
<reference evidence="4" key="3">
    <citation type="submission" date="2025-09" db="UniProtKB">
        <authorList>
            <consortium name="Ensembl"/>
        </authorList>
    </citation>
    <scope>IDENTIFICATION</scope>
</reference>
<dbReference type="GO" id="GO:0099078">
    <property type="term" value="C:BORC complex"/>
    <property type="evidence" value="ECO:0007669"/>
    <property type="project" value="TreeGrafter"/>
</dbReference>
<dbReference type="InterPro" id="IPR039843">
    <property type="entry name" value="KXD1-like"/>
</dbReference>
<dbReference type="STRING" id="51511.ENSCSAVP00000015594"/>
<evidence type="ECO:0000256" key="2">
    <source>
        <dbReference type="ARBA" id="ARBA00014719"/>
    </source>
</evidence>
<evidence type="ECO:0000313" key="4">
    <source>
        <dbReference type="Ensembl" id="ENSCSAVP00000015594.1"/>
    </source>
</evidence>
<dbReference type="eggNOG" id="KOG3443">
    <property type="taxonomic scope" value="Eukaryota"/>
</dbReference>